<keyword evidence="3" id="KW-1185">Reference proteome</keyword>
<dbReference type="SUPFAM" id="SSF51658">
    <property type="entry name" value="Xylose isomerase-like"/>
    <property type="match status" value="1"/>
</dbReference>
<evidence type="ECO:0000313" key="3">
    <source>
        <dbReference type="Proteomes" id="UP000542342"/>
    </source>
</evidence>
<sequence length="285" mass="32170">MKLAFSTNAYLHYSFSEAVRRLANIGYRGVEIMADVPHAWPAYLLPEQKQAIRDALQQHGLAISNVNAFMMHAVNDPRQKYWHPSWIEPDPHYRQIRIDHTKRALTLARELGAACITTEPGGPLEGRTWNECLRLFLDMLQPVVEHAEREGVLLLIEPEPGLLLETVDQYLEFAEKISSPYLGLNFDIGHAFCVGDDPPSAIRRLGSRIRHVHLEDIAATRVHHHLIPGEGAIDFAATLQALQEIGYQGWITIELYTCHENPDAAARLARERILTIAHAHNIPLA</sequence>
<dbReference type="InterPro" id="IPR036237">
    <property type="entry name" value="Xyl_isomerase-like_sf"/>
</dbReference>
<gene>
    <name evidence="2" type="ORF">H0921_01660</name>
</gene>
<name>A0A7V8VBA6_9BACT</name>
<protein>
    <submittedName>
        <fullName evidence="2">Sugar phosphate isomerase/epimerase</fullName>
    </submittedName>
</protein>
<feature type="domain" description="Xylose isomerase-like TIM barrel" evidence="1">
    <location>
        <begin position="19"/>
        <end position="267"/>
    </location>
</feature>
<dbReference type="GO" id="GO:0016853">
    <property type="term" value="F:isomerase activity"/>
    <property type="evidence" value="ECO:0007669"/>
    <property type="project" value="UniProtKB-KW"/>
</dbReference>
<evidence type="ECO:0000313" key="2">
    <source>
        <dbReference type="EMBL" id="MBA2224864.1"/>
    </source>
</evidence>
<dbReference type="Proteomes" id="UP000542342">
    <property type="component" value="Unassembled WGS sequence"/>
</dbReference>
<keyword evidence="2" id="KW-0413">Isomerase</keyword>
<dbReference type="EMBL" id="JACEFB010000001">
    <property type="protein sequence ID" value="MBA2224864.1"/>
    <property type="molecule type" value="Genomic_DNA"/>
</dbReference>
<dbReference type="RefSeq" id="WP_194536276.1">
    <property type="nucleotide sequence ID" value="NZ_JACEFB010000001.1"/>
</dbReference>
<dbReference type="Gene3D" id="3.20.20.150">
    <property type="entry name" value="Divalent-metal-dependent TIM barrel enzymes"/>
    <property type="match status" value="1"/>
</dbReference>
<organism evidence="2 3">
    <name type="scientific">Thermogemmata fonticola</name>
    <dbReference type="NCBI Taxonomy" id="2755323"/>
    <lineage>
        <taxon>Bacteria</taxon>
        <taxon>Pseudomonadati</taxon>
        <taxon>Planctomycetota</taxon>
        <taxon>Planctomycetia</taxon>
        <taxon>Gemmatales</taxon>
        <taxon>Gemmataceae</taxon>
        <taxon>Thermogemmata</taxon>
    </lineage>
</organism>
<reference evidence="2 3" key="1">
    <citation type="submission" date="2020-07" db="EMBL/GenBank/DDBJ databases">
        <title>Thermogemmata thermophila gen. nov., sp. nov., a novel moderate thermophilic planctomycete from a Kamchatka hot spring.</title>
        <authorList>
            <person name="Elcheninov A.G."/>
            <person name="Podosokorskaya O.A."/>
            <person name="Kovaleva O.L."/>
            <person name="Novikov A."/>
            <person name="Bonch-Osmolovskaya E.A."/>
            <person name="Toshchakov S.V."/>
            <person name="Kublanov I.V."/>
        </authorList>
    </citation>
    <scope>NUCLEOTIDE SEQUENCE [LARGE SCALE GENOMIC DNA]</scope>
    <source>
        <strain evidence="2 3">2918</strain>
    </source>
</reference>
<dbReference type="AlphaFoldDB" id="A0A7V8VBA6"/>
<dbReference type="Pfam" id="PF01261">
    <property type="entry name" value="AP_endonuc_2"/>
    <property type="match status" value="1"/>
</dbReference>
<dbReference type="InterPro" id="IPR050312">
    <property type="entry name" value="IolE/XylAMocC-like"/>
</dbReference>
<comment type="caution">
    <text evidence="2">The sequence shown here is derived from an EMBL/GenBank/DDBJ whole genome shotgun (WGS) entry which is preliminary data.</text>
</comment>
<dbReference type="PANTHER" id="PTHR12110">
    <property type="entry name" value="HYDROXYPYRUVATE ISOMERASE"/>
    <property type="match status" value="1"/>
</dbReference>
<proteinExistence type="predicted"/>
<dbReference type="PANTHER" id="PTHR12110:SF52">
    <property type="entry name" value="XYLOSE ISOMERASE"/>
    <property type="match status" value="1"/>
</dbReference>
<dbReference type="InterPro" id="IPR013022">
    <property type="entry name" value="Xyl_isomerase-like_TIM-brl"/>
</dbReference>
<accession>A0A7V8VBA6</accession>
<evidence type="ECO:0000259" key="1">
    <source>
        <dbReference type="Pfam" id="PF01261"/>
    </source>
</evidence>